<dbReference type="Proteomes" id="UP001163603">
    <property type="component" value="Chromosome 14"/>
</dbReference>
<reference evidence="2" key="1">
    <citation type="journal article" date="2023" name="G3 (Bethesda)">
        <title>Genome assembly and association tests identify interacting loci associated with vigor, precocity, and sex in interspecific pistachio rootstocks.</title>
        <authorList>
            <person name="Palmer W."/>
            <person name="Jacygrad E."/>
            <person name="Sagayaradj S."/>
            <person name="Cavanaugh K."/>
            <person name="Han R."/>
            <person name="Bertier L."/>
            <person name="Beede B."/>
            <person name="Kafkas S."/>
            <person name="Golino D."/>
            <person name="Preece J."/>
            <person name="Michelmore R."/>
        </authorList>
    </citation>
    <scope>NUCLEOTIDE SEQUENCE [LARGE SCALE GENOMIC DNA]</scope>
</reference>
<protein>
    <submittedName>
        <fullName evidence="1">Uncharacterized protein</fullName>
    </submittedName>
</protein>
<comment type="caution">
    <text evidence="1">The sequence shown here is derived from an EMBL/GenBank/DDBJ whole genome shotgun (WGS) entry which is preliminary data.</text>
</comment>
<evidence type="ECO:0000313" key="1">
    <source>
        <dbReference type="EMBL" id="KAJ0011486.1"/>
    </source>
</evidence>
<proteinExistence type="predicted"/>
<sequence length="45" mass="5340">MCYSLQLNLSSLAWRGKKRLPLNLSSRNFFIINEAFETFRSPFQD</sequence>
<evidence type="ECO:0000313" key="2">
    <source>
        <dbReference type="Proteomes" id="UP001163603"/>
    </source>
</evidence>
<dbReference type="EMBL" id="CM047749">
    <property type="protein sequence ID" value="KAJ0011486.1"/>
    <property type="molecule type" value="Genomic_DNA"/>
</dbReference>
<keyword evidence="2" id="KW-1185">Reference proteome</keyword>
<accession>A0ACC0XA10</accession>
<gene>
    <name evidence="1" type="ORF">Pint_33071</name>
</gene>
<organism evidence="1 2">
    <name type="scientific">Pistacia integerrima</name>
    <dbReference type="NCBI Taxonomy" id="434235"/>
    <lineage>
        <taxon>Eukaryota</taxon>
        <taxon>Viridiplantae</taxon>
        <taxon>Streptophyta</taxon>
        <taxon>Embryophyta</taxon>
        <taxon>Tracheophyta</taxon>
        <taxon>Spermatophyta</taxon>
        <taxon>Magnoliopsida</taxon>
        <taxon>eudicotyledons</taxon>
        <taxon>Gunneridae</taxon>
        <taxon>Pentapetalae</taxon>
        <taxon>rosids</taxon>
        <taxon>malvids</taxon>
        <taxon>Sapindales</taxon>
        <taxon>Anacardiaceae</taxon>
        <taxon>Pistacia</taxon>
    </lineage>
</organism>
<name>A0ACC0XA10_9ROSI</name>